<sequence length="349" mass="37189">MSARAWLWLLPPAAGMLMLIMTRKLRQRCTAPVAALETTGVRARTMRAIVWLQVSLRISDNEAIVSAASRADELIICVVWRHGRNCIPTAAAAFEAAAIAALDRSLQPLGQRVCVLYTAGGGGPEAAAAAVAELASRARVDEIIVDGSGAAGAASTSHLHAALAALAQDGAHLQAALAQDGAHGSTHAPRATSEEPWLTKLLLHVRATSEEPWLLLPSKYALRALGRSRAGGGGKVLRWAAFLKACMDDTHALPTPLDAPNRLPPPPSSWRRGARHGARHDAQHGARPGAPHGARPQQPPLHRDDDLFTPNTAPQHGDDDDDDASRLPSMPRWARPRWARSVLASPTHH</sequence>
<feature type="region of interest" description="Disordered" evidence="1">
    <location>
        <begin position="252"/>
        <end position="349"/>
    </location>
</feature>
<dbReference type="SUPFAM" id="SSF52425">
    <property type="entry name" value="Cryptochrome/photolyase, N-terminal domain"/>
    <property type="match status" value="1"/>
</dbReference>
<feature type="chain" id="PRO_5012249495" description="Photolyase/cryptochrome alpha/beta domain-containing protein" evidence="3">
    <location>
        <begin position="16"/>
        <end position="349"/>
    </location>
</feature>
<dbReference type="Proteomes" id="UP000037460">
    <property type="component" value="Unassembled WGS sequence"/>
</dbReference>
<evidence type="ECO:0000313" key="5">
    <source>
        <dbReference type="EMBL" id="KOO31973.1"/>
    </source>
</evidence>
<keyword evidence="6" id="KW-1185">Reference proteome</keyword>
<evidence type="ECO:0000256" key="1">
    <source>
        <dbReference type="SAM" id="MobiDB-lite"/>
    </source>
</evidence>
<dbReference type="Gene3D" id="3.40.50.620">
    <property type="entry name" value="HUPs"/>
    <property type="match status" value="1"/>
</dbReference>
<reference evidence="6" key="1">
    <citation type="journal article" date="2015" name="PLoS Genet.">
        <title>Genome Sequence and Transcriptome Analyses of Chrysochromulina tobin: Metabolic Tools for Enhanced Algal Fitness in the Prominent Order Prymnesiales (Haptophyceae).</title>
        <authorList>
            <person name="Hovde B.T."/>
            <person name="Deodato C.R."/>
            <person name="Hunsperger H.M."/>
            <person name="Ryken S.A."/>
            <person name="Yost W."/>
            <person name="Jha R.K."/>
            <person name="Patterson J."/>
            <person name="Monnat R.J. Jr."/>
            <person name="Barlow S.B."/>
            <person name="Starkenburg S.R."/>
            <person name="Cattolico R.A."/>
        </authorList>
    </citation>
    <scope>NUCLEOTIDE SEQUENCE</scope>
    <source>
        <strain evidence="6">CCMP291</strain>
    </source>
</reference>
<evidence type="ECO:0000256" key="3">
    <source>
        <dbReference type="SAM" id="SignalP"/>
    </source>
</evidence>
<keyword evidence="2" id="KW-1133">Transmembrane helix</keyword>
<dbReference type="InterPro" id="IPR014729">
    <property type="entry name" value="Rossmann-like_a/b/a_fold"/>
</dbReference>
<dbReference type="EMBL" id="JWZX01001879">
    <property type="protein sequence ID" value="KOO31973.1"/>
    <property type="molecule type" value="Genomic_DNA"/>
</dbReference>
<dbReference type="Pfam" id="PF00875">
    <property type="entry name" value="DNA_photolyase"/>
    <property type="match status" value="1"/>
</dbReference>
<feature type="signal peptide" evidence="3">
    <location>
        <begin position="1"/>
        <end position="15"/>
    </location>
</feature>
<evidence type="ECO:0000259" key="4">
    <source>
        <dbReference type="PROSITE" id="PS51645"/>
    </source>
</evidence>
<keyword evidence="2" id="KW-0472">Membrane</keyword>
<protein>
    <recommendedName>
        <fullName evidence="4">Photolyase/cryptochrome alpha/beta domain-containing protein</fullName>
    </recommendedName>
</protein>
<organism evidence="5 6">
    <name type="scientific">Chrysochromulina tobinii</name>
    <dbReference type="NCBI Taxonomy" id="1460289"/>
    <lineage>
        <taxon>Eukaryota</taxon>
        <taxon>Haptista</taxon>
        <taxon>Haptophyta</taxon>
        <taxon>Prymnesiophyceae</taxon>
        <taxon>Prymnesiales</taxon>
        <taxon>Chrysochromulinaceae</taxon>
        <taxon>Chrysochromulina</taxon>
    </lineage>
</organism>
<evidence type="ECO:0000313" key="6">
    <source>
        <dbReference type="Proteomes" id="UP000037460"/>
    </source>
</evidence>
<dbReference type="AlphaFoldDB" id="A0A0M0K0S5"/>
<accession>A0A0M0K0S5</accession>
<keyword evidence="3" id="KW-0732">Signal</keyword>
<gene>
    <name evidence="5" type="ORF">Ctob_015649</name>
</gene>
<name>A0A0M0K0S5_9EUKA</name>
<dbReference type="InterPro" id="IPR036155">
    <property type="entry name" value="Crypto/Photolyase_N_sf"/>
</dbReference>
<feature type="transmembrane region" description="Helical" evidence="2">
    <location>
        <begin position="6"/>
        <end position="22"/>
    </location>
</feature>
<keyword evidence="2" id="KW-0812">Transmembrane</keyword>
<dbReference type="PROSITE" id="PS51645">
    <property type="entry name" value="PHR_CRY_ALPHA_BETA"/>
    <property type="match status" value="1"/>
</dbReference>
<comment type="caution">
    <text evidence="5">The sequence shown here is derived from an EMBL/GenBank/DDBJ whole genome shotgun (WGS) entry which is preliminary data.</text>
</comment>
<feature type="domain" description="Photolyase/cryptochrome alpha/beta" evidence="4">
    <location>
        <begin position="46"/>
        <end position="181"/>
    </location>
</feature>
<dbReference type="InterPro" id="IPR006050">
    <property type="entry name" value="DNA_photolyase_N"/>
</dbReference>
<proteinExistence type="predicted"/>
<evidence type="ECO:0000256" key="2">
    <source>
        <dbReference type="SAM" id="Phobius"/>
    </source>
</evidence>